<dbReference type="GO" id="GO:0016787">
    <property type="term" value="F:hydrolase activity"/>
    <property type="evidence" value="ECO:0007669"/>
    <property type="project" value="InterPro"/>
</dbReference>
<dbReference type="InterPro" id="IPR029058">
    <property type="entry name" value="AB_hydrolase_fold"/>
</dbReference>
<sequence length="186" mass="20517">MEQAVCWNLKGLKTYATGSLASKLGIVLISDVFVLVLNLKWVLVRMWFTCLILIINEVSFDLSIVGYEAPKLRKVTIDKALLRLVNPAPARGVHSEKGFEDAKTVIAALKSRGIYAVGAAGFCWSAKVVVQLAKSDYIQAAVMLHPSFVKLDDMIDVQVPIAILGAEVDKFSPLELLKQFYPPNLR</sequence>
<keyword evidence="1" id="KW-1133">Transmembrane helix</keyword>
<dbReference type="Proteomes" id="UP000325577">
    <property type="component" value="Linkage Group LG10"/>
</dbReference>
<name>A0A5J5BPK5_9ASTE</name>
<organism evidence="3 4">
    <name type="scientific">Nyssa sinensis</name>
    <dbReference type="NCBI Taxonomy" id="561372"/>
    <lineage>
        <taxon>Eukaryota</taxon>
        <taxon>Viridiplantae</taxon>
        <taxon>Streptophyta</taxon>
        <taxon>Embryophyta</taxon>
        <taxon>Tracheophyta</taxon>
        <taxon>Spermatophyta</taxon>
        <taxon>Magnoliopsida</taxon>
        <taxon>eudicotyledons</taxon>
        <taxon>Gunneridae</taxon>
        <taxon>Pentapetalae</taxon>
        <taxon>asterids</taxon>
        <taxon>Cornales</taxon>
        <taxon>Nyssaceae</taxon>
        <taxon>Nyssa</taxon>
    </lineage>
</organism>
<evidence type="ECO:0000313" key="4">
    <source>
        <dbReference type="Proteomes" id="UP000325577"/>
    </source>
</evidence>
<keyword evidence="1" id="KW-0472">Membrane</keyword>
<dbReference type="OrthoDB" id="17560at2759"/>
<dbReference type="Gene3D" id="3.40.50.1820">
    <property type="entry name" value="alpha/beta hydrolase"/>
    <property type="match status" value="1"/>
</dbReference>
<protein>
    <recommendedName>
        <fullName evidence="2">Dienelactone hydrolase domain-containing protein</fullName>
    </recommendedName>
</protein>
<dbReference type="SUPFAM" id="SSF53474">
    <property type="entry name" value="alpha/beta-Hydrolases"/>
    <property type="match status" value="1"/>
</dbReference>
<dbReference type="PANTHER" id="PTHR17630">
    <property type="entry name" value="DIENELACTONE HYDROLASE"/>
    <property type="match status" value="1"/>
</dbReference>
<gene>
    <name evidence="3" type="ORF">F0562_019867</name>
</gene>
<evidence type="ECO:0000256" key="1">
    <source>
        <dbReference type="SAM" id="Phobius"/>
    </source>
</evidence>
<accession>A0A5J5BPK5</accession>
<feature type="domain" description="Dienelactone hydrolase" evidence="2">
    <location>
        <begin position="96"/>
        <end position="178"/>
    </location>
</feature>
<dbReference type="PANTHER" id="PTHR17630:SF44">
    <property type="entry name" value="PROTEIN AIM2"/>
    <property type="match status" value="1"/>
</dbReference>
<dbReference type="Pfam" id="PF01738">
    <property type="entry name" value="DLH"/>
    <property type="match status" value="1"/>
</dbReference>
<feature type="transmembrane region" description="Helical" evidence="1">
    <location>
        <begin position="20"/>
        <end position="39"/>
    </location>
</feature>
<dbReference type="AlphaFoldDB" id="A0A5J5BPK5"/>
<evidence type="ECO:0000259" key="2">
    <source>
        <dbReference type="Pfam" id="PF01738"/>
    </source>
</evidence>
<reference evidence="3 4" key="1">
    <citation type="submission" date="2019-09" db="EMBL/GenBank/DDBJ databases">
        <title>A chromosome-level genome assembly of the Chinese tupelo Nyssa sinensis.</title>
        <authorList>
            <person name="Yang X."/>
            <person name="Kang M."/>
            <person name="Yang Y."/>
            <person name="Xiong H."/>
            <person name="Wang M."/>
            <person name="Zhang Z."/>
            <person name="Wang Z."/>
            <person name="Wu H."/>
            <person name="Ma T."/>
            <person name="Liu J."/>
            <person name="Xi Z."/>
        </authorList>
    </citation>
    <scope>NUCLEOTIDE SEQUENCE [LARGE SCALE GENOMIC DNA]</scope>
    <source>
        <strain evidence="3">J267</strain>
        <tissue evidence="3">Leaf</tissue>
    </source>
</reference>
<evidence type="ECO:0000313" key="3">
    <source>
        <dbReference type="EMBL" id="KAA8545083.1"/>
    </source>
</evidence>
<dbReference type="EMBL" id="CM018033">
    <property type="protein sequence ID" value="KAA8545083.1"/>
    <property type="molecule type" value="Genomic_DNA"/>
</dbReference>
<keyword evidence="1" id="KW-0812">Transmembrane</keyword>
<keyword evidence="4" id="KW-1185">Reference proteome</keyword>
<proteinExistence type="predicted"/>
<dbReference type="InterPro" id="IPR002925">
    <property type="entry name" value="Dienelactn_hydro"/>
</dbReference>